<dbReference type="GO" id="GO:0005669">
    <property type="term" value="C:transcription factor TFIID complex"/>
    <property type="evidence" value="ECO:0007669"/>
    <property type="project" value="InterPro"/>
</dbReference>
<dbReference type="FunFam" id="2.60.40.1730:FF:000076">
    <property type="match status" value="1"/>
</dbReference>
<reference evidence="2" key="1">
    <citation type="submission" date="2015-12" db="EMBL/GenBank/DDBJ databases">
        <title>Update maize B73 reference genome by single molecule sequencing technologies.</title>
        <authorList>
            <consortium name="Maize Genome Sequencing Project"/>
            <person name="Ware D."/>
        </authorList>
    </citation>
    <scope>NUCLEOTIDE SEQUENCE [LARGE SCALE GENOMIC DNA]</scope>
    <source>
        <tissue evidence="2">Seedling</tissue>
    </source>
</reference>
<dbReference type="AlphaFoldDB" id="A0A1D6EPP5"/>
<dbReference type="Gene3D" id="2.60.40.1730">
    <property type="entry name" value="tricorn interacting facor f3 domain"/>
    <property type="match status" value="1"/>
</dbReference>
<dbReference type="InterPro" id="IPR037813">
    <property type="entry name" value="TAF2"/>
</dbReference>
<gene>
    <name evidence="2" type="ORF">ZEAMMB73_Zm00001d005736</name>
</gene>
<accession>A0A1D6EPP5</accession>
<protein>
    <submittedName>
        <fullName evidence="2">Transcription initiation factor TFIID subunit 2</fullName>
    </submittedName>
</protein>
<dbReference type="GO" id="GO:0003743">
    <property type="term" value="F:translation initiation factor activity"/>
    <property type="evidence" value="ECO:0007669"/>
    <property type="project" value="UniProtKB-KW"/>
</dbReference>
<evidence type="ECO:0000313" key="2">
    <source>
        <dbReference type="EMBL" id="ONM21775.1"/>
    </source>
</evidence>
<keyword evidence="2" id="KW-0648">Protein biosynthesis</keyword>
<dbReference type="PANTHER" id="PTHR15137:SF9">
    <property type="entry name" value="TRANSCRIPTION INITIATION FACTOR TFIID SUBUNIT 2"/>
    <property type="match status" value="1"/>
</dbReference>
<dbReference type="PANTHER" id="PTHR15137">
    <property type="entry name" value="TRANSCRIPTION INITIATION FACTOR TFIID"/>
    <property type="match status" value="1"/>
</dbReference>
<dbReference type="STRING" id="4577.A0A1D6EPP5"/>
<sequence>MAKARKQKGDGASTGGGATVLHQKLCLSIDMENQLIYGLTIPLIGKMKVINRIVEEGIENSAVEEGKEKENDKEKEEENGNEKSKETGNETEYEKVKNIKLVHIDYILEKAETGVQFVGNVMRSSSQTRRAHCWFPCVDSATERCPFDLEFTVSMDFIAVSNGDLLYQVCANCSVCESDVSGATALSSTAASSDLYGTQAIGSYGKVRSLKAVAVFKCWRSRWDQTHFGRLLLIDFNCSQFQILQGMSFLASLLKQIDRFLQFDNFMPGYNGVLTVSCIRTLVRIAKKVPSFVCLDHIFELVAPFRNMDKPWKVRIEASRILIDLELHHKGLDAALLLFLKYVDEEKSLRGWIARVLFDGFVCFAIF</sequence>
<organism evidence="2">
    <name type="scientific">Zea mays</name>
    <name type="common">Maize</name>
    <dbReference type="NCBI Taxonomy" id="4577"/>
    <lineage>
        <taxon>Eukaryota</taxon>
        <taxon>Viridiplantae</taxon>
        <taxon>Streptophyta</taxon>
        <taxon>Embryophyta</taxon>
        <taxon>Tracheophyta</taxon>
        <taxon>Spermatophyta</taxon>
        <taxon>Magnoliopsida</taxon>
        <taxon>Liliopsida</taxon>
        <taxon>Poales</taxon>
        <taxon>Poaceae</taxon>
        <taxon>PACMAD clade</taxon>
        <taxon>Panicoideae</taxon>
        <taxon>Andropogonodae</taxon>
        <taxon>Andropogoneae</taxon>
        <taxon>Tripsacinae</taxon>
        <taxon>Zea</taxon>
    </lineage>
</organism>
<feature type="region of interest" description="Disordered" evidence="1">
    <location>
        <begin position="64"/>
        <end position="90"/>
    </location>
</feature>
<proteinExistence type="predicted"/>
<dbReference type="InParanoid" id="A0A1D6EPP5"/>
<dbReference type="SUPFAM" id="SSF63737">
    <property type="entry name" value="Leukotriene A4 hydrolase N-terminal domain"/>
    <property type="match status" value="1"/>
</dbReference>
<dbReference type="ExpressionAtlas" id="A0A1D6EPP5">
    <property type="expression patterns" value="baseline and differential"/>
</dbReference>
<dbReference type="InterPro" id="IPR042097">
    <property type="entry name" value="Aminopeptidase_N-like_N_sf"/>
</dbReference>
<dbReference type="EMBL" id="CM007648">
    <property type="protein sequence ID" value="ONM21775.1"/>
    <property type="molecule type" value="Genomic_DNA"/>
</dbReference>
<keyword evidence="2" id="KW-0396">Initiation factor</keyword>
<dbReference type="EMBL" id="CM007648">
    <property type="protein sequence ID" value="ONM21774.1"/>
    <property type="molecule type" value="Genomic_DNA"/>
</dbReference>
<evidence type="ECO:0000256" key="1">
    <source>
        <dbReference type="SAM" id="MobiDB-lite"/>
    </source>
</evidence>
<name>A0A1D6EPP5_MAIZE</name>